<dbReference type="SUPFAM" id="SSF51735">
    <property type="entry name" value="NAD(P)-binding Rossmann-fold domains"/>
    <property type="match status" value="1"/>
</dbReference>
<name>A0A921UGH2_SORBI</name>
<keyword evidence="1" id="KW-0521">NADP</keyword>
<dbReference type="PANTHER" id="PTHR42898">
    <property type="entry name" value="TROPINONE REDUCTASE"/>
    <property type="match status" value="1"/>
</dbReference>
<dbReference type="InterPro" id="IPR036291">
    <property type="entry name" value="NAD(P)-bd_dom_sf"/>
</dbReference>
<evidence type="ECO:0000256" key="1">
    <source>
        <dbReference type="ARBA" id="ARBA00022857"/>
    </source>
</evidence>
<reference evidence="3" key="2">
    <citation type="submission" date="2020-10" db="EMBL/GenBank/DDBJ databases">
        <authorList>
            <person name="Cooper E.A."/>
            <person name="Brenton Z.W."/>
            <person name="Flinn B.S."/>
            <person name="Jenkins J."/>
            <person name="Shu S."/>
            <person name="Flowers D."/>
            <person name="Luo F."/>
            <person name="Wang Y."/>
            <person name="Xia P."/>
            <person name="Barry K."/>
            <person name="Daum C."/>
            <person name="Lipzen A."/>
            <person name="Yoshinaga Y."/>
            <person name="Schmutz J."/>
            <person name="Saski C."/>
            <person name="Vermerris W."/>
            <person name="Kresovich S."/>
        </authorList>
    </citation>
    <scope>NUCLEOTIDE SEQUENCE</scope>
</reference>
<comment type="caution">
    <text evidence="3">The sequence shown here is derived from an EMBL/GenBank/DDBJ whole genome shotgun (WGS) entry which is preliminary data.</text>
</comment>
<evidence type="ECO:0008006" key="5">
    <source>
        <dbReference type="Google" id="ProtNLM"/>
    </source>
</evidence>
<keyword evidence="2" id="KW-0560">Oxidoreductase</keyword>
<protein>
    <recommendedName>
        <fullName evidence="5">Tropinone reductase I</fullName>
    </recommendedName>
</protein>
<dbReference type="GO" id="GO:0016491">
    <property type="term" value="F:oxidoreductase activity"/>
    <property type="evidence" value="ECO:0007669"/>
    <property type="project" value="UniProtKB-KW"/>
</dbReference>
<evidence type="ECO:0000256" key="2">
    <source>
        <dbReference type="ARBA" id="ARBA00023002"/>
    </source>
</evidence>
<organism evidence="3 4">
    <name type="scientific">Sorghum bicolor</name>
    <name type="common">Sorghum</name>
    <name type="synonym">Sorghum vulgare</name>
    <dbReference type="NCBI Taxonomy" id="4558"/>
    <lineage>
        <taxon>Eukaryota</taxon>
        <taxon>Viridiplantae</taxon>
        <taxon>Streptophyta</taxon>
        <taxon>Embryophyta</taxon>
        <taxon>Tracheophyta</taxon>
        <taxon>Spermatophyta</taxon>
        <taxon>Magnoliopsida</taxon>
        <taxon>Liliopsida</taxon>
        <taxon>Poales</taxon>
        <taxon>Poaceae</taxon>
        <taxon>PACMAD clade</taxon>
        <taxon>Panicoideae</taxon>
        <taxon>Andropogonodae</taxon>
        <taxon>Andropogoneae</taxon>
        <taxon>Sorghinae</taxon>
        <taxon>Sorghum</taxon>
    </lineage>
</organism>
<dbReference type="InterPro" id="IPR045000">
    <property type="entry name" value="TR"/>
</dbReference>
<accession>A0A921UGH2</accession>
<evidence type="ECO:0000313" key="4">
    <source>
        <dbReference type="Proteomes" id="UP000807115"/>
    </source>
</evidence>
<sequence>MAAGGSEIDKGRRWSLAGATALVTGGSKGIGHAIVEELAAFGVRVHTCSRSAADLEACRRRWSDKGLQVTVSACDLAVRADRERLMETVKATFDGKLDILYPCFLRVHR</sequence>
<dbReference type="PANTHER" id="PTHR42898:SF97">
    <property type="entry name" value="TROPINONE REDUCTASE-LIKE PROTEIN"/>
    <property type="match status" value="1"/>
</dbReference>
<evidence type="ECO:0000313" key="3">
    <source>
        <dbReference type="EMBL" id="KAG0530818.1"/>
    </source>
</evidence>
<dbReference type="InterPro" id="IPR002347">
    <property type="entry name" value="SDR_fam"/>
</dbReference>
<dbReference type="AlphaFoldDB" id="A0A921UGH2"/>
<dbReference type="Proteomes" id="UP000807115">
    <property type="component" value="Chromosome 5"/>
</dbReference>
<gene>
    <name evidence="3" type="ORF">BDA96_05G219700</name>
</gene>
<reference evidence="3" key="1">
    <citation type="journal article" date="2019" name="BMC Genomics">
        <title>A new reference genome for Sorghum bicolor reveals high levels of sequence similarity between sweet and grain genotypes: implications for the genetics of sugar metabolism.</title>
        <authorList>
            <person name="Cooper E.A."/>
            <person name="Brenton Z.W."/>
            <person name="Flinn B.S."/>
            <person name="Jenkins J."/>
            <person name="Shu S."/>
            <person name="Flowers D."/>
            <person name="Luo F."/>
            <person name="Wang Y."/>
            <person name="Xia P."/>
            <person name="Barry K."/>
            <person name="Daum C."/>
            <person name="Lipzen A."/>
            <person name="Yoshinaga Y."/>
            <person name="Schmutz J."/>
            <person name="Saski C."/>
            <person name="Vermerris W."/>
            <person name="Kresovich S."/>
        </authorList>
    </citation>
    <scope>NUCLEOTIDE SEQUENCE</scope>
</reference>
<dbReference type="Pfam" id="PF00106">
    <property type="entry name" value="adh_short"/>
    <property type="match status" value="1"/>
</dbReference>
<dbReference type="EMBL" id="CM027684">
    <property type="protein sequence ID" value="KAG0530818.1"/>
    <property type="molecule type" value="Genomic_DNA"/>
</dbReference>
<dbReference type="Gene3D" id="3.40.50.720">
    <property type="entry name" value="NAD(P)-binding Rossmann-like Domain"/>
    <property type="match status" value="1"/>
</dbReference>
<proteinExistence type="predicted"/>